<dbReference type="Proteomes" id="UP001596287">
    <property type="component" value="Unassembled WGS sequence"/>
</dbReference>
<dbReference type="EMBL" id="JBHSQB010000003">
    <property type="protein sequence ID" value="MFC6095494.1"/>
    <property type="molecule type" value="Genomic_DNA"/>
</dbReference>
<organism evidence="5 6">
    <name type="scientific">Flavobacterium qiangtangense</name>
    <dbReference type="NCBI Taxonomy" id="1442595"/>
    <lineage>
        <taxon>Bacteria</taxon>
        <taxon>Pseudomonadati</taxon>
        <taxon>Bacteroidota</taxon>
        <taxon>Flavobacteriia</taxon>
        <taxon>Flavobacteriales</taxon>
        <taxon>Flavobacteriaceae</taxon>
        <taxon>Flavobacterium</taxon>
    </lineage>
</organism>
<dbReference type="Gene3D" id="1.10.10.10">
    <property type="entry name" value="Winged helix-like DNA-binding domain superfamily/Winged helix DNA-binding domain"/>
    <property type="match status" value="1"/>
</dbReference>
<dbReference type="InterPro" id="IPR036388">
    <property type="entry name" value="WH-like_DNA-bd_sf"/>
</dbReference>
<dbReference type="SUPFAM" id="SSF46785">
    <property type="entry name" value="Winged helix' DNA-binding domain"/>
    <property type="match status" value="1"/>
</dbReference>
<keyword evidence="6" id="KW-1185">Reference proteome</keyword>
<proteinExistence type="predicted"/>
<evidence type="ECO:0000256" key="3">
    <source>
        <dbReference type="ARBA" id="ARBA00023163"/>
    </source>
</evidence>
<dbReference type="RefSeq" id="WP_379790121.1">
    <property type="nucleotide sequence ID" value="NZ_JBHSQB010000003.1"/>
</dbReference>
<dbReference type="InterPro" id="IPR002577">
    <property type="entry name" value="HTH_HxlR"/>
</dbReference>
<accession>A0ABW1PJK2</accession>
<name>A0ABW1PJK2_9FLAO</name>
<sequence length="153" mass="17176">MGTKQERTPIPVTNRQVCNAVNQKIMIRKKIKKDFDAEDCGIRSLLDRVGDKWSLMIVDILRSEGTMRYSELDHKIESISQKMLASALKSLEIDGLVSRKVYPQVPPKVEYSLTQLGETLLPAIAVLKNWASASMPAILEARKKHATKKKAEG</sequence>
<evidence type="ECO:0000313" key="6">
    <source>
        <dbReference type="Proteomes" id="UP001596287"/>
    </source>
</evidence>
<keyword evidence="2" id="KW-0238">DNA-binding</keyword>
<evidence type="ECO:0000256" key="1">
    <source>
        <dbReference type="ARBA" id="ARBA00023015"/>
    </source>
</evidence>
<evidence type="ECO:0000313" key="5">
    <source>
        <dbReference type="EMBL" id="MFC6095494.1"/>
    </source>
</evidence>
<comment type="caution">
    <text evidence="5">The sequence shown here is derived from an EMBL/GenBank/DDBJ whole genome shotgun (WGS) entry which is preliminary data.</text>
</comment>
<keyword evidence="1" id="KW-0805">Transcription regulation</keyword>
<dbReference type="PANTHER" id="PTHR33204">
    <property type="entry name" value="TRANSCRIPTIONAL REGULATOR, MARR FAMILY"/>
    <property type="match status" value="1"/>
</dbReference>
<reference evidence="6" key="1">
    <citation type="journal article" date="2019" name="Int. J. Syst. Evol. Microbiol.">
        <title>The Global Catalogue of Microorganisms (GCM) 10K type strain sequencing project: providing services to taxonomists for standard genome sequencing and annotation.</title>
        <authorList>
            <consortium name="The Broad Institute Genomics Platform"/>
            <consortium name="The Broad Institute Genome Sequencing Center for Infectious Disease"/>
            <person name="Wu L."/>
            <person name="Ma J."/>
        </authorList>
    </citation>
    <scope>NUCLEOTIDE SEQUENCE [LARGE SCALE GENOMIC DNA]</scope>
    <source>
        <strain evidence="6">CCUG 49679</strain>
    </source>
</reference>
<evidence type="ECO:0000256" key="2">
    <source>
        <dbReference type="ARBA" id="ARBA00023125"/>
    </source>
</evidence>
<dbReference type="PROSITE" id="PS51118">
    <property type="entry name" value="HTH_HXLR"/>
    <property type="match status" value="1"/>
</dbReference>
<keyword evidence="3" id="KW-0804">Transcription</keyword>
<dbReference type="InterPro" id="IPR036390">
    <property type="entry name" value="WH_DNA-bd_sf"/>
</dbReference>
<feature type="domain" description="HTH hxlR-type" evidence="4">
    <location>
        <begin position="40"/>
        <end position="139"/>
    </location>
</feature>
<dbReference type="Pfam" id="PF01638">
    <property type="entry name" value="HxlR"/>
    <property type="match status" value="1"/>
</dbReference>
<protein>
    <submittedName>
        <fullName evidence="5">Winged helix-turn-helix transcriptional regulator</fullName>
    </submittedName>
</protein>
<dbReference type="PANTHER" id="PTHR33204:SF39">
    <property type="entry name" value="TRANSCRIPTIONAL REGULATORY PROTEIN"/>
    <property type="match status" value="1"/>
</dbReference>
<evidence type="ECO:0000259" key="4">
    <source>
        <dbReference type="PROSITE" id="PS51118"/>
    </source>
</evidence>
<gene>
    <name evidence="5" type="ORF">ACFPVY_02460</name>
</gene>